<evidence type="ECO:0000256" key="5">
    <source>
        <dbReference type="ARBA" id="ARBA00023141"/>
    </source>
</evidence>
<dbReference type="AlphaFoldDB" id="A0A518CQH3"/>
<keyword evidence="7" id="KW-0963">Cytoplasm</keyword>
<evidence type="ECO:0000256" key="3">
    <source>
        <dbReference type="ARBA" id="ARBA00022605"/>
    </source>
</evidence>
<comment type="subcellular location">
    <subcellularLocation>
        <location evidence="7">Cytoplasm</location>
    </subcellularLocation>
</comment>
<feature type="active site" description="Proton acceptor" evidence="7">
    <location>
        <position position="321"/>
    </location>
</feature>
<feature type="binding site" evidence="7">
    <location>
        <position position="418"/>
    </location>
    <ligand>
        <name>phosphoenolpyruvate</name>
        <dbReference type="ChEBI" id="CHEBI:58702"/>
    </ligand>
</feature>
<evidence type="ECO:0000256" key="7">
    <source>
        <dbReference type="HAMAP-Rule" id="MF_00210"/>
    </source>
</evidence>
<dbReference type="GO" id="GO:0008652">
    <property type="term" value="P:amino acid biosynthetic process"/>
    <property type="evidence" value="ECO:0007669"/>
    <property type="project" value="UniProtKB-KW"/>
</dbReference>
<feature type="binding site" evidence="7">
    <location>
        <position position="352"/>
    </location>
    <ligand>
        <name>phosphoenolpyruvate</name>
        <dbReference type="ChEBI" id="CHEBI:58702"/>
    </ligand>
</feature>
<dbReference type="UniPathway" id="UPA00053">
    <property type="reaction ID" value="UER00089"/>
</dbReference>
<comment type="catalytic activity">
    <reaction evidence="6">
        <text>3-phosphoshikimate + phosphoenolpyruvate = 5-O-(1-carboxyvinyl)-3-phosphoshikimate + phosphate</text>
        <dbReference type="Rhea" id="RHEA:21256"/>
        <dbReference type="ChEBI" id="CHEBI:43474"/>
        <dbReference type="ChEBI" id="CHEBI:57701"/>
        <dbReference type="ChEBI" id="CHEBI:58702"/>
        <dbReference type="ChEBI" id="CHEBI:145989"/>
        <dbReference type="EC" id="2.5.1.19"/>
    </reaction>
    <physiologicalReaction direction="left-to-right" evidence="6">
        <dbReference type="Rhea" id="RHEA:21257"/>
    </physiologicalReaction>
</comment>
<name>A0A518CQH3_9PLAN</name>
<dbReference type="PIRSF" id="PIRSF000505">
    <property type="entry name" value="EPSPS"/>
    <property type="match status" value="1"/>
</dbReference>
<feature type="binding site" evidence="7">
    <location>
        <position position="31"/>
    </location>
    <ligand>
        <name>3-phosphoshikimate</name>
        <dbReference type="ChEBI" id="CHEBI:145989"/>
    </ligand>
</feature>
<dbReference type="InterPro" id="IPR013792">
    <property type="entry name" value="RNA3'P_cycl/enolpyr_Trfase_a/b"/>
</dbReference>
<dbReference type="HAMAP" id="MF_00210">
    <property type="entry name" value="EPSP_synth"/>
    <property type="match status" value="1"/>
</dbReference>
<feature type="binding site" evidence="7">
    <location>
        <position position="207"/>
    </location>
    <ligand>
        <name>3-phosphoshikimate</name>
        <dbReference type="ChEBI" id="CHEBI:145989"/>
    </ligand>
</feature>
<dbReference type="EMBL" id="CP036281">
    <property type="protein sequence ID" value="QDU81465.1"/>
    <property type="molecule type" value="Genomic_DNA"/>
</dbReference>
<evidence type="ECO:0000313" key="10">
    <source>
        <dbReference type="Proteomes" id="UP000317178"/>
    </source>
</evidence>
<evidence type="ECO:0000256" key="1">
    <source>
        <dbReference type="ARBA" id="ARBA00004811"/>
    </source>
</evidence>
<feature type="binding site" evidence="7">
    <location>
        <position position="181"/>
    </location>
    <ligand>
        <name>3-phosphoshikimate</name>
        <dbReference type="ChEBI" id="CHEBI:145989"/>
    </ligand>
</feature>
<feature type="binding site" evidence="7">
    <location>
        <position position="393"/>
    </location>
    <ligand>
        <name>phosphoenolpyruvate</name>
        <dbReference type="ChEBI" id="CHEBI:58702"/>
    </ligand>
</feature>
<dbReference type="KEGG" id="plon:Pla110_32070"/>
<dbReference type="InterPro" id="IPR036968">
    <property type="entry name" value="Enolpyruvate_Tfrase_sf"/>
</dbReference>
<dbReference type="GO" id="GO:0005737">
    <property type="term" value="C:cytoplasm"/>
    <property type="evidence" value="ECO:0007669"/>
    <property type="project" value="UniProtKB-SubCell"/>
</dbReference>
<accession>A0A518CQH3</accession>
<proteinExistence type="inferred from homology"/>
<feature type="domain" description="Enolpyruvate transferase" evidence="8">
    <location>
        <begin position="15"/>
        <end position="427"/>
    </location>
</feature>
<dbReference type="GO" id="GO:0009073">
    <property type="term" value="P:aromatic amino acid family biosynthetic process"/>
    <property type="evidence" value="ECO:0007669"/>
    <property type="project" value="UniProtKB-KW"/>
</dbReference>
<comment type="subunit">
    <text evidence="7">Monomer.</text>
</comment>
<comment type="caution">
    <text evidence="7">Lacks conserved residue(s) required for the propagation of feature annotation.</text>
</comment>
<sequence>MTTADTYKVQPVNVSLRGEVQPPGSKSITNRAFITAALARGKTHLTGVLHSRDTEVMVESLRKLGVQVEQDLYACTATITGCGGRPQLKPENGADQVELFLENSGTSIRFLTALVALAKGTCRLDGIERMRERPIEHLLEALRQLGVDCQSELETGCPPVLVKADGIQGGQVEIAGNLSSQYLSGLLMAAPAAKEKVEISIQGDLVSVPYVDMTLKVMKAFGVDCKTTETKKYVVSPQKYIGQNYHIEPDASAASYFFAAAAITGGRVTIHGLHRNSLQGDVRFAEVLEEMGCLVTWLPNSITVVGKPLQGIDIDMNDISDTAQTLAVVALFAEGPTSIRNVEHMRHKETDRVEAIAVEMQRMGIKVEVYPDGLTIYPGPVQPAVIETYDDHRMAMSFALVGLLHEGIQISDPGCTSKTYPHFFTDLEKLCNQSQL</sequence>
<evidence type="ECO:0000313" key="9">
    <source>
        <dbReference type="EMBL" id="QDU81465.1"/>
    </source>
</evidence>
<dbReference type="InterPro" id="IPR006264">
    <property type="entry name" value="EPSP_synthase"/>
</dbReference>
<organism evidence="9 10">
    <name type="scientific">Polystyrenella longa</name>
    <dbReference type="NCBI Taxonomy" id="2528007"/>
    <lineage>
        <taxon>Bacteria</taxon>
        <taxon>Pseudomonadati</taxon>
        <taxon>Planctomycetota</taxon>
        <taxon>Planctomycetia</taxon>
        <taxon>Planctomycetales</taxon>
        <taxon>Planctomycetaceae</taxon>
        <taxon>Polystyrenella</taxon>
    </lineage>
</organism>
<dbReference type="GO" id="GO:0009423">
    <property type="term" value="P:chorismate biosynthetic process"/>
    <property type="evidence" value="ECO:0007669"/>
    <property type="project" value="UniProtKB-UniRule"/>
</dbReference>
<dbReference type="PANTHER" id="PTHR21090:SF5">
    <property type="entry name" value="PENTAFUNCTIONAL AROM POLYPEPTIDE"/>
    <property type="match status" value="1"/>
</dbReference>
<dbReference type="NCBIfam" id="TIGR01356">
    <property type="entry name" value="aroA"/>
    <property type="match status" value="1"/>
</dbReference>
<dbReference type="EC" id="2.5.1.19" evidence="7"/>
<dbReference type="SUPFAM" id="SSF55205">
    <property type="entry name" value="EPT/RTPC-like"/>
    <property type="match status" value="1"/>
</dbReference>
<feature type="binding site" evidence="7">
    <location>
        <position position="26"/>
    </location>
    <ligand>
        <name>3-phosphoshikimate</name>
        <dbReference type="ChEBI" id="CHEBI:145989"/>
    </ligand>
</feature>
<feature type="binding site" evidence="7">
    <location>
        <position position="180"/>
    </location>
    <ligand>
        <name>3-phosphoshikimate</name>
        <dbReference type="ChEBI" id="CHEBI:145989"/>
    </ligand>
</feature>
<dbReference type="OrthoDB" id="9809920at2"/>
<dbReference type="InterPro" id="IPR023193">
    <property type="entry name" value="EPSP_synthase_CS"/>
</dbReference>
<feature type="binding site" evidence="7">
    <location>
        <position position="27"/>
    </location>
    <ligand>
        <name>3-phosphoshikimate</name>
        <dbReference type="ChEBI" id="CHEBI:145989"/>
    </ligand>
</feature>
<dbReference type="CDD" id="cd01556">
    <property type="entry name" value="EPSP_synthase"/>
    <property type="match status" value="1"/>
</dbReference>
<feature type="binding site" evidence="7">
    <location>
        <position position="181"/>
    </location>
    <ligand>
        <name>phosphoenolpyruvate</name>
        <dbReference type="ChEBI" id="CHEBI:58702"/>
    </ligand>
</feature>
<evidence type="ECO:0000256" key="2">
    <source>
        <dbReference type="ARBA" id="ARBA00009948"/>
    </source>
</evidence>
<keyword evidence="10" id="KW-1185">Reference proteome</keyword>
<evidence type="ECO:0000256" key="6">
    <source>
        <dbReference type="ARBA" id="ARBA00044633"/>
    </source>
</evidence>
<feature type="binding site" evidence="7">
    <location>
        <position position="133"/>
    </location>
    <ligand>
        <name>phosphoenolpyruvate</name>
        <dbReference type="ChEBI" id="CHEBI:58702"/>
    </ligand>
</feature>
<comment type="pathway">
    <text evidence="1 7">Metabolic intermediate biosynthesis; chorismate biosynthesis; chorismate from D-erythrose 4-phosphate and phosphoenolpyruvate: step 6/7.</text>
</comment>
<evidence type="ECO:0000259" key="8">
    <source>
        <dbReference type="Pfam" id="PF00275"/>
    </source>
</evidence>
<dbReference type="GO" id="GO:0003866">
    <property type="term" value="F:3-phosphoshikimate 1-carboxyvinyltransferase activity"/>
    <property type="evidence" value="ECO:0007669"/>
    <property type="project" value="UniProtKB-UniRule"/>
</dbReference>
<keyword evidence="5 7" id="KW-0057">Aromatic amino acid biosynthesis</keyword>
<feature type="binding site" evidence="7">
    <location>
        <position position="26"/>
    </location>
    <ligand>
        <name>phosphoenolpyruvate</name>
        <dbReference type="ChEBI" id="CHEBI:58702"/>
    </ligand>
</feature>
<keyword evidence="3 7" id="KW-0028">Amino-acid biosynthesis</keyword>
<dbReference type="RefSeq" id="WP_144996827.1">
    <property type="nucleotide sequence ID" value="NZ_CP036281.1"/>
</dbReference>
<protein>
    <recommendedName>
        <fullName evidence="7">3-phosphoshikimate 1-carboxyvinyltransferase</fullName>
        <ecNumber evidence="7">2.5.1.19</ecNumber>
    </recommendedName>
    <alternativeName>
        <fullName evidence="7">5-enolpyruvylshikimate-3-phosphate synthase</fullName>
        <shortName evidence="7">EPSP synthase</shortName>
        <shortName evidence="7">EPSPS</shortName>
    </alternativeName>
</protein>
<dbReference type="Gene3D" id="3.65.10.10">
    <property type="entry name" value="Enolpyruvate transferase domain"/>
    <property type="match status" value="2"/>
</dbReference>
<evidence type="ECO:0000256" key="4">
    <source>
        <dbReference type="ARBA" id="ARBA00022679"/>
    </source>
</evidence>
<gene>
    <name evidence="7 9" type="primary">aroA</name>
    <name evidence="9" type="ORF">Pla110_32070</name>
</gene>
<keyword evidence="4 7" id="KW-0808">Transferase</keyword>
<feature type="binding site" evidence="7">
    <location>
        <position position="321"/>
    </location>
    <ligand>
        <name>3-phosphoshikimate</name>
        <dbReference type="ChEBI" id="CHEBI:145989"/>
    </ligand>
</feature>
<comment type="similarity">
    <text evidence="2 7">Belongs to the EPSP synthase family.</text>
</comment>
<feature type="binding site" evidence="7">
    <location>
        <position position="348"/>
    </location>
    <ligand>
        <name>3-phosphoshikimate</name>
        <dbReference type="ChEBI" id="CHEBI:145989"/>
    </ligand>
</feature>
<reference evidence="9 10" key="1">
    <citation type="submission" date="2019-02" db="EMBL/GenBank/DDBJ databases">
        <title>Deep-cultivation of Planctomycetes and their phenomic and genomic characterization uncovers novel biology.</title>
        <authorList>
            <person name="Wiegand S."/>
            <person name="Jogler M."/>
            <person name="Boedeker C."/>
            <person name="Pinto D."/>
            <person name="Vollmers J."/>
            <person name="Rivas-Marin E."/>
            <person name="Kohn T."/>
            <person name="Peeters S.H."/>
            <person name="Heuer A."/>
            <person name="Rast P."/>
            <person name="Oberbeckmann S."/>
            <person name="Bunk B."/>
            <person name="Jeske O."/>
            <person name="Meyerdierks A."/>
            <person name="Storesund J.E."/>
            <person name="Kallscheuer N."/>
            <person name="Luecker S."/>
            <person name="Lage O.M."/>
            <person name="Pohl T."/>
            <person name="Merkel B.J."/>
            <person name="Hornburger P."/>
            <person name="Mueller R.-W."/>
            <person name="Bruemmer F."/>
            <person name="Labrenz M."/>
            <person name="Spormann A.M."/>
            <person name="Op den Camp H."/>
            <person name="Overmann J."/>
            <person name="Amann R."/>
            <person name="Jetten M.S.M."/>
            <person name="Mascher T."/>
            <person name="Medema M.H."/>
            <person name="Devos D.P."/>
            <person name="Kaster A.-K."/>
            <person name="Ovreas L."/>
            <person name="Rohde M."/>
            <person name="Galperin M.Y."/>
            <person name="Jogler C."/>
        </authorList>
    </citation>
    <scope>NUCLEOTIDE SEQUENCE [LARGE SCALE GENOMIC DNA]</scope>
    <source>
        <strain evidence="9 10">Pla110</strain>
    </source>
</reference>
<dbReference type="PANTHER" id="PTHR21090">
    <property type="entry name" value="AROM/DEHYDROQUINATE SYNTHASE"/>
    <property type="match status" value="1"/>
</dbReference>
<comment type="function">
    <text evidence="7">Catalyzes the transfer of the enolpyruvyl moiety of phosphoenolpyruvate (PEP) to the 5-hydroxyl of shikimate-3-phosphate (S3P) to produce enolpyruvyl shikimate-3-phosphate and inorganic phosphate.</text>
</comment>
<feature type="binding site" evidence="7">
    <location>
        <position position="179"/>
    </location>
    <ligand>
        <name>3-phosphoshikimate</name>
        <dbReference type="ChEBI" id="CHEBI:145989"/>
    </ligand>
</feature>
<dbReference type="PROSITE" id="PS00885">
    <property type="entry name" value="EPSP_SYNTHASE_2"/>
    <property type="match status" value="1"/>
</dbReference>
<dbReference type="Proteomes" id="UP000317178">
    <property type="component" value="Chromosome"/>
</dbReference>
<feature type="binding site" evidence="7">
    <location>
        <position position="105"/>
    </location>
    <ligand>
        <name>phosphoenolpyruvate</name>
        <dbReference type="ChEBI" id="CHEBI:58702"/>
    </ligand>
</feature>
<dbReference type="InterPro" id="IPR001986">
    <property type="entry name" value="Enolpyruvate_Tfrase_dom"/>
</dbReference>
<dbReference type="Pfam" id="PF00275">
    <property type="entry name" value="EPSP_synthase"/>
    <property type="match status" value="1"/>
</dbReference>